<evidence type="ECO:0000313" key="6">
    <source>
        <dbReference type="Proteomes" id="UP001230051"/>
    </source>
</evidence>
<accession>A0AAD8FTG7</accession>
<dbReference type="PANTHER" id="PTHR46708:SF11">
    <property type="entry name" value="RECEPTOR-TYPE TYROSINE-PROTEIN PHOSPHATASE ETA-LIKE"/>
    <property type="match status" value="1"/>
</dbReference>
<evidence type="ECO:0000259" key="3">
    <source>
        <dbReference type="PROSITE" id="PS50041"/>
    </source>
</evidence>
<dbReference type="Proteomes" id="UP001230051">
    <property type="component" value="Unassembled WGS sequence"/>
</dbReference>
<dbReference type="CDD" id="cd00037">
    <property type="entry name" value="CLECT"/>
    <property type="match status" value="1"/>
</dbReference>
<feature type="domain" description="Fibronectin type-III" evidence="4">
    <location>
        <begin position="312"/>
        <end position="400"/>
    </location>
</feature>
<feature type="domain" description="Fibronectin type-III" evidence="4">
    <location>
        <begin position="486"/>
        <end position="579"/>
    </location>
</feature>
<reference evidence="5" key="1">
    <citation type="submission" date="2022-02" db="EMBL/GenBank/DDBJ databases">
        <title>Atlantic sturgeon de novo genome assembly.</title>
        <authorList>
            <person name="Stock M."/>
            <person name="Klopp C."/>
            <person name="Guiguen Y."/>
            <person name="Cabau C."/>
            <person name="Parinello H."/>
            <person name="Santidrian Yebra-Pimentel E."/>
            <person name="Kuhl H."/>
            <person name="Dirks R.P."/>
            <person name="Guessner J."/>
            <person name="Wuertz S."/>
            <person name="Du K."/>
            <person name="Schartl M."/>
        </authorList>
    </citation>
    <scope>NUCLEOTIDE SEQUENCE</scope>
    <source>
        <strain evidence="5">STURGEONOMICS-FGT-2020</strain>
        <tissue evidence="5">Whole blood</tissue>
    </source>
</reference>
<feature type="domain" description="C-type lectin" evidence="3">
    <location>
        <begin position="31"/>
        <end position="138"/>
    </location>
</feature>
<protein>
    <submittedName>
        <fullName evidence="5">Receptor-type tyrosine-protein phosphatase eta-like</fullName>
    </submittedName>
</protein>
<dbReference type="CDD" id="cd00063">
    <property type="entry name" value="FN3"/>
    <property type="match status" value="5"/>
</dbReference>
<dbReference type="InterPro" id="IPR013783">
    <property type="entry name" value="Ig-like_fold"/>
</dbReference>
<keyword evidence="6" id="KW-1185">Reference proteome</keyword>
<dbReference type="AlphaFoldDB" id="A0AAD8FTG7"/>
<dbReference type="InterPro" id="IPR018378">
    <property type="entry name" value="C-type_lectin_CS"/>
</dbReference>
<dbReference type="InterPro" id="IPR016187">
    <property type="entry name" value="CTDL_fold"/>
</dbReference>
<dbReference type="Pfam" id="PF00041">
    <property type="entry name" value="fn3"/>
    <property type="match status" value="5"/>
</dbReference>
<feature type="domain" description="Fibronectin type-III" evidence="4">
    <location>
        <begin position="226"/>
        <end position="311"/>
    </location>
</feature>
<sequence length="632" mass="70240">MSGNQLSRAHCGLSLFPPALSLGPVGSERMYFYQSNATEWAVARNHCRSCFRELVSVTPDNAALLVGGLTNDTWTGLRKELDGPMDWSQWSNGDPLTFQNWYPNRPDSNNSGDSCVKFLSFGPWFDEPCETELPYICYEDRFYGNLTVSNVSLTNLSLSWTPGPSNVSQYRVEVSGNTSQVLNSTGLTTLVDSLTPGSPYRFQVFPVKCDRDLNPENATVYTKPERVTDLNVTSVTTETATLRWRRPTGNMDGFLVEVEGFPTLNVTALGEAASVARLSPGKQFTFRVTTLVLDRSISGEPVSVSAFTKPDLVYRLQVSEVTTTMLNLSWARPEGGHDGYRVDWTGNWAFLNHTQTVFTESARLENLEPGTNYSIWVTALVANQSVEGDPVFITSYTRPDVITELAVTETTRTNIAVQWKPPANGSWQSFRVQIPGSPALETADLTANLTGLKSGKEYRVTVTTLAADKTKLSDPVNVTTYTKLNEPKNLHNTSFNTTVIHLSWDVPENMEGVQSSYLINYTTRFWKLSQSVVARTNATILTDVRSGVEYSITVQTLLQMGQSNVTSQPIAIKCSTKGVDRVLTLGMQCQSKDPLQCDTEQTREQAMKELKKLLNDKLDGVTWTLRWRDSSD</sequence>
<evidence type="ECO:0000313" key="5">
    <source>
        <dbReference type="EMBL" id="KAK1153271.1"/>
    </source>
</evidence>
<dbReference type="InterPro" id="IPR001304">
    <property type="entry name" value="C-type_lectin-like"/>
</dbReference>
<dbReference type="Gene3D" id="2.60.40.10">
    <property type="entry name" value="Immunoglobulins"/>
    <property type="match status" value="5"/>
</dbReference>
<name>A0AAD8FTG7_ACIOX</name>
<feature type="domain" description="Fibronectin type-III" evidence="4">
    <location>
        <begin position="142"/>
        <end position="225"/>
    </location>
</feature>
<gene>
    <name evidence="5" type="primary">PTPRJ</name>
    <name evidence="5" type="ORF">AOXY_G30173</name>
</gene>
<dbReference type="InterPro" id="IPR036116">
    <property type="entry name" value="FN3_sf"/>
</dbReference>
<dbReference type="InterPro" id="IPR003961">
    <property type="entry name" value="FN3_dom"/>
</dbReference>
<keyword evidence="5" id="KW-0675">Receptor</keyword>
<keyword evidence="2" id="KW-1015">Disulfide bond</keyword>
<dbReference type="Gene3D" id="3.10.100.10">
    <property type="entry name" value="Mannose-Binding Protein A, subunit A"/>
    <property type="match status" value="1"/>
</dbReference>
<dbReference type="SUPFAM" id="SSF49265">
    <property type="entry name" value="Fibronectin type III"/>
    <property type="match status" value="3"/>
</dbReference>
<evidence type="ECO:0000256" key="2">
    <source>
        <dbReference type="ARBA" id="ARBA00023157"/>
    </source>
</evidence>
<dbReference type="PANTHER" id="PTHR46708">
    <property type="entry name" value="TENASCIN"/>
    <property type="match status" value="1"/>
</dbReference>
<dbReference type="SUPFAM" id="SSF56436">
    <property type="entry name" value="C-type lectin-like"/>
    <property type="match status" value="1"/>
</dbReference>
<dbReference type="PROSITE" id="PS50853">
    <property type="entry name" value="FN3"/>
    <property type="match status" value="5"/>
</dbReference>
<dbReference type="SMART" id="SM00034">
    <property type="entry name" value="CLECT"/>
    <property type="match status" value="1"/>
</dbReference>
<dbReference type="EMBL" id="JAGXEW010000042">
    <property type="protein sequence ID" value="KAK1153271.1"/>
    <property type="molecule type" value="Genomic_DNA"/>
</dbReference>
<evidence type="ECO:0000256" key="1">
    <source>
        <dbReference type="ARBA" id="ARBA00022737"/>
    </source>
</evidence>
<evidence type="ECO:0000259" key="4">
    <source>
        <dbReference type="PROSITE" id="PS50853"/>
    </source>
</evidence>
<dbReference type="PROSITE" id="PS50041">
    <property type="entry name" value="C_TYPE_LECTIN_2"/>
    <property type="match status" value="1"/>
</dbReference>
<proteinExistence type="predicted"/>
<dbReference type="Pfam" id="PF00059">
    <property type="entry name" value="Lectin_C"/>
    <property type="match status" value="1"/>
</dbReference>
<comment type="caution">
    <text evidence="5">The sequence shown here is derived from an EMBL/GenBank/DDBJ whole genome shotgun (WGS) entry which is preliminary data.</text>
</comment>
<organism evidence="5 6">
    <name type="scientific">Acipenser oxyrinchus oxyrinchus</name>
    <dbReference type="NCBI Taxonomy" id="40147"/>
    <lineage>
        <taxon>Eukaryota</taxon>
        <taxon>Metazoa</taxon>
        <taxon>Chordata</taxon>
        <taxon>Craniata</taxon>
        <taxon>Vertebrata</taxon>
        <taxon>Euteleostomi</taxon>
        <taxon>Actinopterygii</taxon>
        <taxon>Chondrostei</taxon>
        <taxon>Acipenseriformes</taxon>
        <taxon>Acipenseridae</taxon>
        <taxon>Acipenser</taxon>
    </lineage>
</organism>
<dbReference type="InterPro" id="IPR016186">
    <property type="entry name" value="C-type_lectin-like/link_sf"/>
</dbReference>
<dbReference type="PROSITE" id="PS00615">
    <property type="entry name" value="C_TYPE_LECTIN_1"/>
    <property type="match status" value="1"/>
</dbReference>
<keyword evidence="1" id="KW-0677">Repeat</keyword>
<dbReference type="InterPro" id="IPR050991">
    <property type="entry name" value="ECM_Regulatory_Proteins"/>
</dbReference>
<feature type="domain" description="Fibronectin type-III" evidence="4">
    <location>
        <begin position="401"/>
        <end position="483"/>
    </location>
</feature>
<dbReference type="SMART" id="SM00060">
    <property type="entry name" value="FN3"/>
    <property type="match status" value="5"/>
</dbReference>